<gene>
    <name evidence="5" type="ORF">FBUS_07805</name>
</gene>
<dbReference type="InterPro" id="IPR044059">
    <property type="entry name" value="Csn1/TTC4_wheel"/>
</dbReference>
<dbReference type="EMBL" id="LUCM01002244">
    <property type="protein sequence ID" value="KAA0197646.1"/>
    <property type="molecule type" value="Genomic_DNA"/>
</dbReference>
<dbReference type="SUPFAM" id="SSF48452">
    <property type="entry name" value="TPR-like"/>
    <property type="match status" value="1"/>
</dbReference>
<keyword evidence="2" id="KW-0802">TPR repeat</keyword>
<dbReference type="Pfam" id="PF18972">
    <property type="entry name" value="Wheel"/>
    <property type="match status" value="1"/>
</dbReference>
<dbReference type="AlphaFoldDB" id="A0A8E0S118"/>
<accession>A0A8E0S118</accession>
<dbReference type="GO" id="GO:0006457">
    <property type="term" value="P:protein folding"/>
    <property type="evidence" value="ECO:0007669"/>
    <property type="project" value="TreeGrafter"/>
</dbReference>
<dbReference type="GO" id="GO:0005829">
    <property type="term" value="C:cytosol"/>
    <property type="evidence" value="ECO:0007669"/>
    <property type="project" value="TreeGrafter"/>
</dbReference>
<sequence>MSCTTPDSKNVEEEFDVEKILETHPAFATAFDSSVDDPGFAGLQALKYESEDPDANAQSYKDEGNYHYGRNEFKMAIDSYTGGIRAKPIDKELLAILHTNRAICHWHLQNFGSCIRDCKVAISLNPKHVKAYVKGAQASLSLSKIDTCLEFCERGLEQSPDLEQLIQFQLKALKEQVKNDRITNSLRGKHQRHMEKKALIYRLVQDHGVNINFKLPPVTLPETVGSQPYKDESNMLHWPVLLMYPEFGQTDFLRDVIEKSKVIDCLQTVFNPNEPPATWNLNQVYTCQDDSLEVYFEDSLKAQRLVNFTTDTSIKSLTRRKDFCVRRDLLIVIHVISKKSPKFYERWKAELM</sequence>
<dbReference type="GO" id="GO:0005634">
    <property type="term" value="C:nucleus"/>
    <property type="evidence" value="ECO:0007669"/>
    <property type="project" value="TreeGrafter"/>
</dbReference>
<keyword evidence="5" id="KW-0346">Stress response</keyword>
<dbReference type="InterPro" id="IPR019734">
    <property type="entry name" value="TPR_rpt"/>
</dbReference>
<organism evidence="5 6">
    <name type="scientific">Fasciolopsis buskii</name>
    <dbReference type="NCBI Taxonomy" id="27845"/>
    <lineage>
        <taxon>Eukaryota</taxon>
        <taxon>Metazoa</taxon>
        <taxon>Spiralia</taxon>
        <taxon>Lophotrochozoa</taxon>
        <taxon>Platyhelminthes</taxon>
        <taxon>Trematoda</taxon>
        <taxon>Digenea</taxon>
        <taxon>Plagiorchiida</taxon>
        <taxon>Echinostomata</taxon>
        <taxon>Echinostomatoidea</taxon>
        <taxon>Fasciolidae</taxon>
        <taxon>Fasciolopsis</taxon>
    </lineage>
</organism>
<evidence type="ECO:0000256" key="1">
    <source>
        <dbReference type="ARBA" id="ARBA00022737"/>
    </source>
</evidence>
<comment type="caution">
    <text evidence="5">The sequence shown here is derived from an EMBL/GenBank/DDBJ whole genome shotgun (WGS) entry which is preliminary data.</text>
</comment>
<dbReference type="SMART" id="SM00028">
    <property type="entry name" value="TPR"/>
    <property type="match status" value="3"/>
</dbReference>
<dbReference type="PANTHER" id="PTHR46035">
    <property type="entry name" value="TETRATRICOPEPTIDE REPEAT PROTEIN 4"/>
    <property type="match status" value="1"/>
</dbReference>
<keyword evidence="1" id="KW-0677">Repeat</keyword>
<evidence type="ECO:0000313" key="6">
    <source>
        <dbReference type="Proteomes" id="UP000728185"/>
    </source>
</evidence>
<evidence type="ECO:0000256" key="2">
    <source>
        <dbReference type="ARBA" id="ARBA00022803"/>
    </source>
</evidence>
<name>A0A8E0S118_9TREM</name>
<dbReference type="InterPro" id="IPR011990">
    <property type="entry name" value="TPR-like_helical_dom_sf"/>
</dbReference>
<protein>
    <submittedName>
        <fullName evidence="5">Putative heat shock protein 70 (Hsp70)-interacting protein</fullName>
    </submittedName>
</protein>
<evidence type="ECO:0000313" key="5">
    <source>
        <dbReference type="EMBL" id="KAA0197646.1"/>
    </source>
</evidence>
<reference evidence="5" key="1">
    <citation type="submission" date="2019-05" db="EMBL/GenBank/DDBJ databases">
        <title>Annotation for the trematode Fasciolopsis buski.</title>
        <authorList>
            <person name="Choi Y.-J."/>
        </authorList>
    </citation>
    <scope>NUCLEOTIDE SEQUENCE</scope>
    <source>
        <strain evidence="5">HT</strain>
        <tissue evidence="5">Whole worm</tissue>
    </source>
</reference>
<evidence type="ECO:0000259" key="4">
    <source>
        <dbReference type="Pfam" id="PF18972"/>
    </source>
</evidence>
<dbReference type="GO" id="GO:0051879">
    <property type="term" value="F:Hsp90 protein binding"/>
    <property type="evidence" value="ECO:0007669"/>
    <property type="project" value="InterPro"/>
</dbReference>
<dbReference type="PANTHER" id="PTHR46035:SF1">
    <property type="entry name" value="TETRATRICOPEPTIDE REPEAT PROTEIN 4"/>
    <property type="match status" value="1"/>
</dbReference>
<keyword evidence="6" id="KW-1185">Reference proteome</keyword>
<feature type="domain" description="Cns1/TTC4 wheel" evidence="4">
    <location>
        <begin position="230"/>
        <end position="343"/>
    </location>
</feature>
<proteinExistence type="inferred from homology"/>
<dbReference type="GO" id="GO:0030544">
    <property type="term" value="F:Hsp70 protein binding"/>
    <property type="evidence" value="ECO:0007669"/>
    <property type="project" value="TreeGrafter"/>
</dbReference>
<evidence type="ECO:0000256" key="3">
    <source>
        <dbReference type="ARBA" id="ARBA00023602"/>
    </source>
</evidence>
<dbReference type="Gene3D" id="1.25.40.10">
    <property type="entry name" value="Tetratricopeptide repeat domain"/>
    <property type="match status" value="1"/>
</dbReference>
<dbReference type="OrthoDB" id="420195at2759"/>
<comment type="similarity">
    <text evidence="3">Belongs to the TTC4 family.</text>
</comment>
<dbReference type="CDD" id="cd21377">
    <property type="entry name" value="CTWD_Cns1-like"/>
    <property type="match status" value="1"/>
</dbReference>
<dbReference type="Proteomes" id="UP000728185">
    <property type="component" value="Unassembled WGS sequence"/>
</dbReference>